<feature type="compositionally biased region" description="Basic and acidic residues" evidence="1">
    <location>
        <begin position="286"/>
        <end position="295"/>
    </location>
</feature>
<name>W9HGP2_FUSOX</name>
<feature type="compositionally biased region" description="Acidic residues" evidence="1">
    <location>
        <begin position="630"/>
        <end position="648"/>
    </location>
</feature>
<reference evidence="2 3" key="1">
    <citation type="submission" date="2011-06" db="EMBL/GenBank/DDBJ databases">
        <title>The Genome Sequence of Fusarium oxysporum FOSC 3-a.</title>
        <authorList>
            <consortium name="The Broad Institute Genome Sequencing Platform"/>
            <person name="Ma L.-J."/>
            <person name="Gale L.R."/>
            <person name="Schwartz D.C."/>
            <person name="Zhou S."/>
            <person name="Corby-Kistler H."/>
            <person name="Young S.K."/>
            <person name="Zeng Q."/>
            <person name="Gargeya S."/>
            <person name="Fitzgerald M."/>
            <person name="Haas B."/>
            <person name="Abouelleil A."/>
            <person name="Alvarado L."/>
            <person name="Arachchi H.M."/>
            <person name="Berlin A."/>
            <person name="Brown A."/>
            <person name="Chapman S.B."/>
            <person name="Chen Z."/>
            <person name="Dunbar C."/>
            <person name="Freedman E."/>
            <person name="Gearin G."/>
            <person name="Gellesch M."/>
            <person name="Goldberg J."/>
            <person name="Griggs A."/>
            <person name="Gujja S."/>
            <person name="Heiman D."/>
            <person name="Howarth C."/>
            <person name="Larson L."/>
            <person name="Lui A."/>
            <person name="MacDonald P.J.P."/>
            <person name="Mehta T."/>
            <person name="Montmayeur A."/>
            <person name="Murphy C."/>
            <person name="Neiman D."/>
            <person name="Pearson M."/>
            <person name="Priest M."/>
            <person name="Roberts A."/>
            <person name="Saif S."/>
            <person name="Shea T."/>
            <person name="Shenoy N."/>
            <person name="Sisk P."/>
            <person name="Stolte C."/>
            <person name="Sykes S."/>
            <person name="Wortman J."/>
            <person name="Nusbaum C."/>
            <person name="Birren B."/>
        </authorList>
    </citation>
    <scope>NUCLEOTIDE SEQUENCE [LARGE SCALE GENOMIC DNA]</scope>
    <source>
        <strain evidence="3">FOSC 3-a</strain>
    </source>
</reference>
<dbReference type="OrthoDB" id="5100771at2759"/>
<dbReference type="Proteomes" id="UP000030753">
    <property type="component" value="Unassembled WGS sequence"/>
</dbReference>
<gene>
    <name evidence="2" type="ORF">FOYG_16238</name>
</gene>
<evidence type="ECO:0000256" key="1">
    <source>
        <dbReference type="SAM" id="MobiDB-lite"/>
    </source>
</evidence>
<dbReference type="AlphaFoldDB" id="W9HGP2"/>
<dbReference type="EMBL" id="JH717850">
    <property type="protein sequence ID" value="EWY80169.1"/>
    <property type="molecule type" value="Genomic_DNA"/>
</dbReference>
<feature type="region of interest" description="Disordered" evidence="1">
    <location>
        <begin position="1"/>
        <end position="23"/>
    </location>
</feature>
<dbReference type="HOGENOM" id="CLU_366824_0_0_1"/>
<protein>
    <submittedName>
        <fullName evidence="2">Uncharacterized protein</fullName>
    </submittedName>
</protein>
<feature type="region of interest" description="Disordered" evidence="1">
    <location>
        <begin position="241"/>
        <end position="331"/>
    </location>
</feature>
<feature type="compositionally biased region" description="Basic and acidic residues" evidence="1">
    <location>
        <begin position="602"/>
        <end position="618"/>
    </location>
</feature>
<proteinExistence type="predicted"/>
<evidence type="ECO:0000313" key="2">
    <source>
        <dbReference type="EMBL" id="EWY80169.1"/>
    </source>
</evidence>
<sequence>MPPFAGSVDKDEDVPMAGNPPSESLADIEEAVPLYPEYITTDAFCAVAEGVFQDPSLESIVPRYLIRSCFEAESDAAKMEILEAITEYFQDPATRKRRETFIVSPFDDNINFLVRYGAHSHGRSLTIIGPSNLIRDVPAWLVHLIDRVFDIMRLRIPYFEPKGFRWFLHQQDLGLTLLSYLRRFVHFGTDPSYAQFLLMFPHIEGVRSDCFWEFAGKESRSQLCVDALGLVDCSESMMEDQFADDEGEGSQLQPRSRARSRSPPPLRRSSRLKRRRINYSEVSDTDGSHDDKDDLYSDGEQESDLSPGGQSETVEFSSPEDSVPGAYGKAPVKTRTTPLVPAFTEADLIFPLTQPDELKLAVLFAASIQVAQLQTLVYYSYEKASYCLATAAIDWVSVSIVAEGVAPSDHKGQYAPEACSQLYESGENAEFRRKALLGPNWERLRGASSFEGAQQPQEGDPFGLNDVDSGTCGRCLAFIHRLAEHEPSCVGRCRACVQLHVPCVRPVGKKTCVTCTTKQKCRKPSHKEEALPKGPEQCYMCLQFVGNIYSHVRECRGRCQNCIAKKVPCTRGNFAGNHKCKNCHAQDQDQDCGNFSHDKRGTCKKYGDDLDRECDGSWRRPKHRGGKTEDEADVEDDEGTEEDEDSES</sequence>
<evidence type="ECO:0000313" key="3">
    <source>
        <dbReference type="Proteomes" id="UP000030753"/>
    </source>
</evidence>
<accession>W9HGP2</accession>
<organism evidence="2 3">
    <name type="scientific">Fusarium oxysporum NRRL 32931</name>
    <dbReference type="NCBI Taxonomy" id="660029"/>
    <lineage>
        <taxon>Eukaryota</taxon>
        <taxon>Fungi</taxon>
        <taxon>Dikarya</taxon>
        <taxon>Ascomycota</taxon>
        <taxon>Pezizomycotina</taxon>
        <taxon>Sordariomycetes</taxon>
        <taxon>Hypocreomycetidae</taxon>
        <taxon>Hypocreales</taxon>
        <taxon>Nectriaceae</taxon>
        <taxon>Fusarium</taxon>
        <taxon>Fusarium oxysporum species complex</taxon>
    </lineage>
</organism>
<feature type="compositionally biased region" description="Polar residues" evidence="1">
    <location>
        <begin position="308"/>
        <end position="320"/>
    </location>
</feature>
<feature type="region of interest" description="Disordered" evidence="1">
    <location>
        <begin position="602"/>
        <end position="648"/>
    </location>
</feature>
<feature type="compositionally biased region" description="Basic residues" evidence="1">
    <location>
        <begin position="268"/>
        <end position="277"/>
    </location>
</feature>